<evidence type="ECO:0000259" key="8">
    <source>
        <dbReference type="Pfam" id="PF00150"/>
    </source>
</evidence>
<keyword evidence="7" id="KW-0732">Signal</keyword>
<comment type="similarity">
    <text evidence="2 6">Belongs to the glycosyl hydrolase 5 (cellulase A) family.</text>
</comment>
<keyword evidence="5 6" id="KW-0326">Glycosidase</keyword>
<evidence type="ECO:0000256" key="1">
    <source>
        <dbReference type="ARBA" id="ARBA00000966"/>
    </source>
</evidence>
<dbReference type="InterPro" id="IPR017853">
    <property type="entry name" value="GH"/>
</dbReference>
<feature type="domain" description="Glycoside hydrolase family 5" evidence="8">
    <location>
        <begin position="147"/>
        <end position="355"/>
    </location>
</feature>
<accession>A0AAD2HC98</accession>
<feature type="chain" id="PRO_5042195129" description="cellulase" evidence="7">
    <location>
        <begin position="22"/>
        <end position="398"/>
    </location>
</feature>
<dbReference type="EMBL" id="CAVNYO010000181">
    <property type="protein sequence ID" value="CAK5272164.1"/>
    <property type="molecule type" value="Genomic_DNA"/>
</dbReference>
<evidence type="ECO:0000256" key="3">
    <source>
        <dbReference type="ARBA" id="ARBA00012601"/>
    </source>
</evidence>
<keyword evidence="4 6" id="KW-0378">Hydrolase</keyword>
<dbReference type="Pfam" id="PF00150">
    <property type="entry name" value="Cellulase"/>
    <property type="match status" value="1"/>
</dbReference>
<proteinExistence type="inferred from homology"/>
<name>A0AAD2HC98_9AGAR</name>
<gene>
    <name evidence="9" type="ORF">MYCIT1_LOCUS17730</name>
</gene>
<dbReference type="SUPFAM" id="SSF51445">
    <property type="entry name" value="(Trans)glycosidases"/>
    <property type="match status" value="1"/>
</dbReference>
<dbReference type="InterPro" id="IPR018087">
    <property type="entry name" value="Glyco_hydro_5_CS"/>
</dbReference>
<dbReference type="EC" id="3.2.1.4" evidence="3"/>
<organism evidence="9 10">
    <name type="scientific">Mycena citricolor</name>
    <dbReference type="NCBI Taxonomy" id="2018698"/>
    <lineage>
        <taxon>Eukaryota</taxon>
        <taxon>Fungi</taxon>
        <taxon>Dikarya</taxon>
        <taxon>Basidiomycota</taxon>
        <taxon>Agaricomycotina</taxon>
        <taxon>Agaricomycetes</taxon>
        <taxon>Agaricomycetidae</taxon>
        <taxon>Agaricales</taxon>
        <taxon>Marasmiineae</taxon>
        <taxon>Mycenaceae</taxon>
        <taxon>Mycena</taxon>
    </lineage>
</organism>
<evidence type="ECO:0000256" key="7">
    <source>
        <dbReference type="SAM" id="SignalP"/>
    </source>
</evidence>
<dbReference type="PANTHER" id="PTHR34142:SF5">
    <property type="entry name" value="CBM1 DOMAIN-CONTAINING PROTEIN"/>
    <property type="match status" value="1"/>
</dbReference>
<reference evidence="9" key="1">
    <citation type="submission" date="2023-11" db="EMBL/GenBank/DDBJ databases">
        <authorList>
            <person name="De Vega J J."/>
            <person name="De Vega J J."/>
        </authorList>
    </citation>
    <scope>NUCLEOTIDE SEQUENCE</scope>
</reference>
<dbReference type="Gene3D" id="3.20.20.80">
    <property type="entry name" value="Glycosidases"/>
    <property type="match status" value="1"/>
</dbReference>
<dbReference type="PANTHER" id="PTHR34142">
    <property type="entry name" value="ENDO-BETA-1,4-GLUCANASE A"/>
    <property type="match status" value="1"/>
</dbReference>
<evidence type="ECO:0000313" key="10">
    <source>
        <dbReference type="Proteomes" id="UP001295794"/>
    </source>
</evidence>
<keyword evidence="10" id="KW-1185">Reference proteome</keyword>
<comment type="catalytic activity">
    <reaction evidence="1">
        <text>Endohydrolysis of (1-&gt;4)-beta-D-glucosidic linkages in cellulose, lichenin and cereal beta-D-glucans.</text>
        <dbReference type="EC" id="3.2.1.4"/>
    </reaction>
</comment>
<evidence type="ECO:0000256" key="6">
    <source>
        <dbReference type="RuleBase" id="RU361153"/>
    </source>
</evidence>
<evidence type="ECO:0000313" key="9">
    <source>
        <dbReference type="EMBL" id="CAK5272164.1"/>
    </source>
</evidence>
<evidence type="ECO:0000256" key="4">
    <source>
        <dbReference type="ARBA" id="ARBA00022801"/>
    </source>
</evidence>
<feature type="signal peptide" evidence="7">
    <location>
        <begin position="1"/>
        <end position="21"/>
    </location>
</feature>
<dbReference type="InterPro" id="IPR001547">
    <property type="entry name" value="Glyco_hydro_5"/>
</dbReference>
<dbReference type="GO" id="GO:0009251">
    <property type="term" value="P:glucan catabolic process"/>
    <property type="evidence" value="ECO:0007669"/>
    <property type="project" value="TreeGrafter"/>
</dbReference>
<dbReference type="GO" id="GO:0008810">
    <property type="term" value="F:cellulase activity"/>
    <property type="evidence" value="ECO:0007669"/>
    <property type="project" value="UniProtKB-EC"/>
</dbReference>
<comment type="caution">
    <text evidence="9">The sequence shown here is derived from an EMBL/GenBank/DDBJ whole genome shotgun (WGS) entry which is preliminary data.</text>
</comment>
<evidence type="ECO:0000256" key="2">
    <source>
        <dbReference type="ARBA" id="ARBA00005641"/>
    </source>
</evidence>
<dbReference type="PROSITE" id="PS00659">
    <property type="entry name" value="GLYCOSYL_HYDROL_F5"/>
    <property type="match status" value="1"/>
</dbReference>
<sequence length="398" mass="41675">MPPTHLVSIVALALVASLVEGQAAIYGQSTARWRRLSEYIKVPRLDSLLTNTRAGPDQQLVSAGQFALLSTHRAGAVFSSIRSVAPVSSAKSTSVVVTTPAAPTTVTTATTAAASPTSSASAGNCPANVPAAGSGTLKFTGVNIAGAQACLATGAYCIIDMHNYARWENTIIGQPGGPTDAQFAATWSQIAAYYANETRIMFGVMNEPHNMPNITQWAGSVQAAVTAIRKAGATTQIILLPGDNWTSAQTFVSNGSADALNKVVNPDGSITNLIFDVHKYLDYDNSGTNAACVTNNIQTAWAPLAQWLRCHGRQAFNTETGGGFNDPGCLTYMCQQIAFQAQNSDVFLGYVGWAAGNFYSGYVLSEMPNVSGTTWTDLPLVSKCMAPVSGSQKGSTGL</sequence>
<dbReference type="Proteomes" id="UP001295794">
    <property type="component" value="Unassembled WGS sequence"/>
</dbReference>
<evidence type="ECO:0000256" key="5">
    <source>
        <dbReference type="ARBA" id="ARBA00023295"/>
    </source>
</evidence>
<protein>
    <recommendedName>
        <fullName evidence="3">cellulase</fullName>
        <ecNumber evidence="3">3.2.1.4</ecNumber>
    </recommendedName>
</protein>
<dbReference type="AlphaFoldDB" id="A0AAD2HC98"/>